<dbReference type="InterPro" id="IPR008928">
    <property type="entry name" value="6-hairpin_glycosidase_sf"/>
</dbReference>
<feature type="region of interest" description="Disordered" evidence="13">
    <location>
        <begin position="827"/>
        <end position="849"/>
    </location>
</feature>
<keyword evidence="6" id="KW-0597">Phosphoprotein</keyword>
<evidence type="ECO:0000256" key="1">
    <source>
        <dbReference type="ARBA" id="ARBA00002837"/>
    </source>
</evidence>
<dbReference type="Proteomes" id="UP000077115">
    <property type="component" value="Unassembled WGS sequence"/>
</dbReference>
<dbReference type="Pfam" id="PF00723">
    <property type="entry name" value="Glyco_hydro_15"/>
    <property type="match status" value="1"/>
</dbReference>
<dbReference type="eggNOG" id="KOG3635">
    <property type="taxonomic scope" value="Eukaryota"/>
</dbReference>
<dbReference type="OrthoDB" id="5971574at2759"/>
<dbReference type="GO" id="GO:0005964">
    <property type="term" value="C:phosphorylase kinase complex"/>
    <property type="evidence" value="ECO:0007669"/>
    <property type="project" value="TreeGrafter"/>
</dbReference>
<keyword evidence="5" id="KW-1003">Cell membrane</keyword>
<keyword evidence="12" id="KW-0636">Prenylation</keyword>
<sequence>MSKKLREAREKLEKYYQEVSSLIVARQNPATGLIPASVSISIHGDYRDAWVRDNVYSILAVWGLALAYRRIDDDEGKAYELEHATIKCMRGLLSSMIRQADKVELFKNTQALEHALHAKYSTTTGATVVGDREWGHLQIDATSIFILILAQMTASGLHIIYTLDEVHFIQNLVFYIERAYRTPDYGVWERGNKMNHGQPELNCSSIGMVVAALQAINGINLFGSRGGPLSVIHVLPDEITRNVTTLHSALPRESASKEVDGALLAVISFPAFAVSDPKLVERTRLEVIKKLGGRYGCKRFLRDGHQTEVEDPSRLHYEPNELKIFEGVESEWPLFFAYLILEGLFRGDMEQVEHYRAMMEPILIDSSQVPQYSREYHFEHQNDISASRGRTVSFSKTLPPENMRLVPELFIVPLASIDAERANPGSQERVPNANVPLVWAQSLYILGNLIYDGLLSVADIDPLNRRLIPNTLRQELDTVVQLVFLSETAELQSKLRMYGLETQTLANCEPITISPPSALRDAMQVLGENQKLKLSGRPKRPMGTLSTCKIYRCQGQLYAFLPHFMNSEEFYLVSDNDYLVSLFEQELAFIKNHWYSNGRPTMVVMLTNEMLSDVVRATNPTQAPTQRNGLNVSNNKQKLLNFMMSLRSSGVCNGVRIRVGRLSEMINTACIESLDFLVDTQNADYENWQEILRGQGPLQTDESSQHLVIKGVSGSNQFDKDTNHASAKHRRMLRKFSTNSDSPIQARNALSSPYTAQFDESDEFLLQDHREDEPSKLLDVASQSGDSRLRSSSPICSLRTSCDATGTIDEDDASSKIAHSAAATDSIKTSAPAMSSDTAQNGPLKNTSTNTATGELLSLTLGNPSQVEAAVALLRISANLYDQADLLHYIYSCKGIDYQVPGLCSLPTLLEEVYVKAMHMKQWSVVRQIAGLLHKTVSSLTSNLSDLLVRQKPVTVGFGALEYFINEPKNPSALADIIYTHCSSDIREAPLIQEIVTYLGSFIRGSPHLFDGIMRIRTHFFVIAMREEISRIQGCDEEEAVEMLMQLSPFEMKSLMDQVLTARDKVNLLSSDYIPTPMAGDMPSRVVHVDTNEAVKQKKTQKGSEGALSTFCALEKVEADEGGSSMACIPETLSNKIKLRVQSGGFQAGNFAKIDLTKDGVDHVVPIPSGRGINLAAFDHLDGSILHIAHYDTCASTSDSDAFAQCIEQLQEGAIIVCAAKDDFISSLTESAKMACEVLGSTHIRQAVYRDSWCMIAQKSFVTQGKGASEPAEFHRAAHLGPTEVVEREFDLLSNRNQFALLHTAQADGNTGISSGGLNAVTSLNLDAISEALASSSISSNAGIPVDANAASHTGNEMAFQSQSLMPCSGKWLRRRKNDGALNRVPKDFYPKVWRLLNKTNGLAIGKSLLPRDPVVGEMTPEELNFALRVEALYDHIRDPAERQIAVELIVVIARIEECHPTFKLSAECIDILKIVRLAVSTFWRHWVFELNHESNLSPMHLDADPTMNDATAQQRNLMARAVVESFEGAAGTIESRPLKLQLPKIEGLRLQDTNSTNPSLAAKTGDSAMTTNVVAPARPPIPASLTPPSALHANLEHLDTSPATPSAPSLSFEKNERLARRLFFDLPQHGHESTVFYLALACLSMLDAAQTVA</sequence>
<dbReference type="PROSITE" id="PS52031">
    <property type="entry name" value="GG_LECTIN"/>
    <property type="match status" value="1"/>
</dbReference>
<dbReference type="Gene3D" id="1.50.10.10">
    <property type="match status" value="1"/>
</dbReference>
<evidence type="ECO:0000256" key="12">
    <source>
        <dbReference type="ARBA" id="ARBA00023289"/>
    </source>
</evidence>
<protein>
    <recommendedName>
        <fullName evidence="19">Phosphorylase kinase alphabeta</fullName>
    </recommendedName>
</protein>
<dbReference type="UniPathway" id="UPA00163"/>
<evidence type="ECO:0000256" key="2">
    <source>
        <dbReference type="ARBA" id="ARBA00004342"/>
    </source>
</evidence>
<dbReference type="SUPFAM" id="SSF48208">
    <property type="entry name" value="Six-hairpin glycosidases"/>
    <property type="match status" value="1"/>
</dbReference>
<evidence type="ECO:0000259" key="16">
    <source>
        <dbReference type="Pfam" id="PF19292"/>
    </source>
</evidence>
<gene>
    <name evidence="17" type="ORF">BDEG_23375</name>
</gene>
<reference evidence="17 18" key="1">
    <citation type="submission" date="2006-10" db="EMBL/GenBank/DDBJ databases">
        <title>The Genome Sequence of Batrachochytrium dendrobatidis JEL423.</title>
        <authorList>
            <consortium name="The Broad Institute Genome Sequencing Platform"/>
            <person name="Birren B."/>
            <person name="Lander E."/>
            <person name="Galagan J."/>
            <person name="Cuomo C."/>
            <person name="Devon K."/>
            <person name="Jaffe D."/>
            <person name="Butler J."/>
            <person name="Alvarez P."/>
            <person name="Gnerre S."/>
            <person name="Grabherr M."/>
            <person name="Kleber M."/>
            <person name="Mauceli E."/>
            <person name="Brockman W."/>
            <person name="Young S."/>
            <person name="LaButti K."/>
            <person name="Sykes S."/>
            <person name="DeCaprio D."/>
            <person name="Crawford M."/>
            <person name="Koehrsen M."/>
            <person name="Engels R."/>
            <person name="Montgomery P."/>
            <person name="Pearson M."/>
            <person name="Howarth C."/>
            <person name="Larson L."/>
            <person name="White J."/>
            <person name="O'Leary S."/>
            <person name="Kodira C."/>
            <person name="Zeng Q."/>
            <person name="Yandava C."/>
            <person name="Alvarado L."/>
            <person name="Longcore J."/>
            <person name="James T."/>
        </authorList>
    </citation>
    <scope>NUCLEOTIDE SEQUENCE [LARGE SCALE GENOMIC DNA]</scope>
    <source>
        <strain evidence="17 18">JEL423</strain>
    </source>
</reference>
<dbReference type="Pfam" id="PF15711">
    <property type="entry name" value="ILEI"/>
    <property type="match status" value="1"/>
</dbReference>
<evidence type="ECO:0000256" key="8">
    <source>
        <dbReference type="ARBA" id="ARBA00022860"/>
    </source>
</evidence>
<dbReference type="GO" id="GO:0005516">
    <property type="term" value="F:calmodulin binding"/>
    <property type="evidence" value="ECO:0007669"/>
    <property type="project" value="UniProtKB-KW"/>
</dbReference>
<feature type="domain" description="ILEI/PANDER" evidence="15">
    <location>
        <begin position="1171"/>
        <end position="1259"/>
    </location>
</feature>
<keyword evidence="8" id="KW-0112">Calmodulin-binding</keyword>
<comment type="function">
    <text evidence="1">Phosphorylase b kinase catalyzes the phosphorylation of serine in certain substrates, including troponin I. The alpha chain may bind calmodulin.</text>
</comment>
<evidence type="ECO:0000259" key="14">
    <source>
        <dbReference type="Pfam" id="PF00723"/>
    </source>
</evidence>
<evidence type="ECO:0000256" key="6">
    <source>
        <dbReference type="ARBA" id="ARBA00022553"/>
    </source>
</evidence>
<dbReference type="GO" id="GO:0003824">
    <property type="term" value="F:catalytic activity"/>
    <property type="evidence" value="ECO:0007669"/>
    <property type="project" value="UniProtKB-ARBA"/>
</dbReference>
<dbReference type="STRING" id="403673.A0A177WID0"/>
<evidence type="ECO:0000256" key="4">
    <source>
        <dbReference type="ARBA" id="ARBA00007128"/>
    </source>
</evidence>
<evidence type="ECO:0000256" key="3">
    <source>
        <dbReference type="ARBA" id="ARBA00005131"/>
    </source>
</evidence>
<keyword evidence="10" id="KW-0119">Carbohydrate metabolism</keyword>
<evidence type="ECO:0000313" key="18">
    <source>
        <dbReference type="Proteomes" id="UP000077115"/>
    </source>
</evidence>
<evidence type="ECO:0000256" key="10">
    <source>
        <dbReference type="ARBA" id="ARBA00023277"/>
    </source>
</evidence>
<dbReference type="InterPro" id="IPR008734">
    <property type="entry name" value="PHK_A/B_su"/>
</dbReference>
<dbReference type="InterPro" id="IPR045583">
    <property type="entry name" value="KPBA/B_C"/>
</dbReference>
<dbReference type="InterPro" id="IPR039477">
    <property type="entry name" value="ILEI/PANDER_dom"/>
</dbReference>
<dbReference type="GO" id="GO:0005977">
    <property type="term" value="P:glycogen metabolic process"/>
    <property type="evidence" value="ECO:0007669"/>
    <property type="project" value="UniProtKB-UniPathway"/>
</dbReference>
<dbReference type="GO" id="GO:0005886">
    <property type="term" value="C:plasma membrane"/>
    <property type="evidence" value="ECO:0007669"/>
    <property type="project" value="UniProtKB-SubCell"/>
</dbReference>
<evidence type="ECO:0000256" key="7">
    <source>
        <dbReference type="ARBA" id="ARBA00022600"/>
    </source>
</evidence>
<dbReference type="InterPro" id="IPR012341">
    <property type="entry name" value="6hp_glycosidase-like_sf"/>
</dbReference>
<dbReference type="FunFam" id="1.50.10.10:FF:000004">
    <property type="entry name" value="Phosphorylase b kinase regulatory subunit"/>
    <property type="match status" value="1"/>
</dbReference>
<dbReference type="PANTHER" id="PTHR10749:SF8">
    <property type="entry name" value="PHOSPHORYLASE B KINASE REGULATORY SUBUNIT BETA"/>
    <property type="match status" value="1"/>
</dbReference>
<evidence type="ECO:0000256" key="11">
    <source>
        <dbReference type="ARBA" id="ARBA00023288"/>
    </source>
</evidence>
<dbReference type="VEuPathDB" id="FungiDB:BDEG_23375"/>
<keyword evidence="9" id="KW-0472">Membrane</keyword>
<dbReference type="InterPro" id="IPR011613">
    <property type="entry name" value="GH15-like"/>
</dbReference>
<dbReference type="PANTHER" id="PTHR10749">
    <property type="entry name" value="PHOSPHORYLASE B KINASE REGULATORY SUBUNIT"/>
    <property type="match status" value="1"/>
</dbReference>
<keyword evidence="7" id="KW-0321">Glycogen metabolism</keyword>
<comment type="similarity">
    <text evidence="4">Belongs to the phosphorylase b kinase regulatory chain family.</text>
</comment>
<evidence type="ECO:0000259" key="15">
    <source>
        <dbReference type="Pfam" id="PF15711"/>
    </source>
</evidence>
<evidence type="ECO:0000256" key="9">
    <source>
        <dbReference type="ARBA" id="ARBA00023136"/>
    </source>
</evidence>
<evidence type="ECO:0008006" key="19">
    <source>
        <dbReference type="Google" id="ProtNLM"/>
    </source>
</evidence>
<keyword evidence="11" id="KW-0449">Lipoprotein</keyword>
<evidence type="ECO:0000256" key="5">
    <source>
        <dbReference type="ARBA" id="ARBA00022475"/>
    </source>
</evidence>
<feature type="domain" description="GH15-like" evidence="14">
    <location>
        <begin position="12"/>
        <end position="1018"/>
    </location>
</feature>
<comment type="subcellular location">
    <subcellularLocation>
        <location evidence="2">Cell membrane</location>
        <topology evidence="2">Lipid-anchor</topology>
        <orientation evidence="2">Cytoplasmic side</orientation>
    </subcellularLocation>
</comment>
<comment type="pathway">
    <text evidence="3">Glycan biosynthesis; glycogen metabolism.</text>
</comment>
<reference evidence="17 18" key="2">
    <citation type="submission" date="2016-05" db="EMBL/GenBank/DDBJ databases">
        <title>Lineage-specific infection strategies underlie the spectrum of fungal disease in amphibians.</title>
        <authorList>
            <person name="Cuomo C.A."/>
            <person name="Farrer R.A."/>
            <person name="James T."/>
            <person name="Longcore J."/>
            <person name="Birren B."/>
        </authorList>
    </citation>
    <scope>NUCLEOTIDE SEQUENCE [LARGE SCALE GENOMIC DNA]</scope>
    <source>
        <strain evidence="17 18">JEL423</strain>
    </source>
</reference>
<proteinExistence type="inferred from homology"/>
<feature type="domain" description="Phosphorylase b kinase regulatory subunit alpha/beta C-terminal" evidence="16">
    <location>
        <begin position="1366"/>
        <end position="1485"/>
    </location>
</feature>
<dbReference type="Pfam" id="PF19292">
    <property type="entry name" value="KPBB_C"/>
    <property type="match status" value="1"/>
</dbReference>
<accession>A0A177WID0</accession>
<organism evidence="17 18">
    <name type="scientific">Batrachochytrium dendrobatidis (strain JEL423)</name>
    <dbReference type="NCBI Taxonomy" id="403673"/>
    <lineage>
        <taxon>Eukaryota</taxon>
        <taxon>Fungi</taxon>
        <taxon>Fungi incertae sedis</taxon>
        <taxon>Chytridiomycota</taxon>
        <taxon>Chytridiomycota incertae sedis</taxon>
        <taxon>Chytridiomycetes</taxon>
        <taxon>Rhizophydiales</taxon>
        <taxon>Rhizophydiales incertae sedis</taxon>
        <taxon>Batrachochytrium</taxon>
    </lineage>
</organism>
<evidence type="ECO:0000313" key="17">
    <source>
        <dbReference type="EMBL" id="OAJ39536.1"/>
    </source>
</evidence>
<dbReference type="EMBL" id="DS022303">
    <property type="protein sequence ID" value="OAJ39536.1"/>
    <property type="molecule type" value="Genomic_DNA"/>
</dbReference>
<name>A0A177WID0_BATDL</name>
<evidence type="ECO:0000256" key="13">
    <source>
        <dbReference type="SAM" id="MobiDB-lite"/>
    </source>
</evidence>